<evidence type="ECO:0008006" key="3">
    <source>
        <dbReference type="Google" id="ProtNLM"/>
    </source>
</evidence>
<protein>
    <recommendedName>
        <fullName evidence="3">Transposase</fullName>
    </recommendedName>
</protein>
<keyword evidence="2" id="KW-1185">Reference proteome</keyword>
<evidence type="ECO:0000313" key="1">
    <source>
        <dbReference type="EMBL" id="GAD25269.1"/>
    </source>
</evidence>
<accession>A0ABQ0ISS5</accession>
<gene>
    <name evidence="1" type="ORF">NBRC3257_0268</name>
</gene>
<sequence>MPPLSKPAAGCSELSEAKSLLLLKAEGMIQAGEDRKASSDPMEY</sequence>
<dbReference type="EMBL" id="BASM01000002">
    <property type="protein sequence ID" value="GAD25269.1"/>
    <property type="molecule type" value="Genomic_DNA"/>
</dbReference>
<comment type="caution">
    <text evidence="1">The sequence shown here is derived from an EMBL/GenBank/DDBJ whole genome shotgun (WGS) entry which is preliminary data.</text>
</comment>
<reference evidence="1 2" key="1">
    <citation type="submission" date="2013-08" db="EMBL/GenBank/DDBJ databases">
        <title>Gluconobacter thailandicus NBRC 3257 whole genome sequence.</title>
        <authorList>
            <person name="Matsutani M."/>
            <person name="Yakushi T."/>
            <person name="Matsushita K."/>
        </authorList>
    </citation>
    <scope>NUCLEOTIDE SEQUENCE [LARGE SCALE GENOMIC DNA]</scope>
    <source>
        <strain evidence="1 2">NBRC 3257</strain>
    </source>
</reference>
<proteinExistence type="predicted"/>
<evidence type="ECO:0000313" key="2">
    <source>
        <dbReference type="Proteomes" id="UP000018209"/>
    </source>
</evidence>
<organism evidence="1 2">
    <name type="scientific">Gluconobacter thailandicus NBRC 3257</name>
    <dbReference type="NCBI Taxonomy" id="1381097"/>
    <lineage>
        <taxon>Bacteria</taxon>
        <taxon>Pseudomonadati</taxon>
        <taxon>Pseudomonadota</taxon>
        <taxon>Alphaproteobacteria</taxon>
        <taxon>Acetobacterales</taxon>
        <taxon>Acetobacteraceae</taxon>
        <taxon>Gluconobacter</taxon>
    </lineage>
</organism>
<dbReference type="Proteomes" id="UP000018209">
    <property type="component" value="Unassembled WGS sequence"/>
</dbReference>
<name>A0ABQ0ISS5_GLUTH</name>